<dbReference type="InterPro" id="IPR003787">
    <property type="entry name" value="Sulphur_relay_DsrE/F-like"/>
</dbReference>
<organism evidence="1 2">
    <name type="scientific">Roseivirga echinicomitans</name>
    <dbReference type="NCBI Taxonomy" id="296218"/>
    <lineage>
        <taxon>Bacteria</taxon>
        <taxon>Pseudomonadati</taxon>
        <taxon>Bacteroidota</taxon>
        <taxon>Cytophagia</taxon>
        <taxon>Cytophagales</taxon>
        <taxon>Roseivirgaceae</taxon>
        <taxon>Roseivirga</taxon>
    </lineage>
</organism>
<dbReference type="AlphaFoldDB" id="A0A150X312"/>
<dbReference type="SUPFAM" id="SSF75169">
    <property type="entry name" value="DsrEFH-like"/>
    <property type="match status" value="1"/>
</dbReference>
<dbReference type="STRING" id="296218.AWN68_10495"/>
<dbReference type="PANTHER" id="PTHR37691:SF1">
    <property type="entry name" value="BLR3518 PROTEIN"/>
    <property type="match status" value="1"/>
</dbReference>
<dbReference type="Proteomes" id="UP000075615">
    <property type="component" value="Unassembled WGS sequence"/>
</dbReference>
<dbReference type="Gene3D" id="3.40.1260.10">
    <property type="entry name" value="DsrEFH-like"/>
    <property type="match status" value="1"/>
</dbReference>
<dbReference type="InterPro" id="IPR027396">
    <property type="entry name" value="DsrEFH-like"/>
</dbReference>
<protein>
    <submittedName>
        <fullName evidence="1">Uncharacterized protein</fullName>
    </submittedName>
</protein>
<reference evidence="1 2" key="1">
    <citation type="submission" date="2016-01" db="EMBL/GenBank/DDBJ databases">
        <title>Genome sequencing of Roseivirga echinicomitans KMM 6058.</title>
        <authorList>
            <person name="Selvaratnam C."/>
            <person name="Thevarajoo S."/>
            <person name="Goh K.M."/>
            <person name="Ee R."/>
            <person name="Chan K.-G."/>
            <person name="Chong C.S."/>
        </authorList>
    </citation>
    <scope>NUCLEOTIDE SEQUENCE [LARGE SCALE GENOMIC DNA]</scope>
    <source>
        <strain evidence="1 2">KMM 6058</strain>
    </source>
</reference>
<gene>
    <name evidence="1" type="ORF">AWN68_10495</name>
</gene>
<comment type="caution">
    <text evidence="1">The sequence shown here is derived from an EMBL/GenBank/DDBJ whole genome shotgun (WGS) entry which is preliminary data.</text>
</comment>
<sequence length="168" mass="18676">MPKHLEGKMTYPVFDFNPMVGVVKTKAKALNYNKDLEYKIAIDVTDKVSDSTQVMSTLNEVARTYNLNIANGVPKKKLKVAVVIHGSAIQGILNDDAYQAKFGVPNPNIAVIKEMKKEGIEFYVCAQVLAFRQVPEENVMKDVDLAISAKTALITLDQMGYTYMNVNN</sequence>
<proteinExistence type="predicted"/>
<keyword evidence="2" id="KW-1185">Reference proteome</keyword>
<dbReference type="EMBL" id="LRDB01000050">
    <property type="protein sequence ID" value="KYG73108.1"/>
    <property type="molecule type" value="Genomic_DNA"/>
</dbReference>
<evidence type="ECO:0000313" key="2">
    <source>
        <dbReference type="Proteomes" id="UP000075615"/>
    </source>
</evidence>
<name>A0A150X312_9BACT</name>
<evidence type="ECO:0000313" key="1">
    <source>
        <dbReference type="EMBL" id="KYG73108.1"/>
    </source>
</evidence>
<accession>A0A150X312</accession>
<dbReference type="Pfam" id="PF02635">
    <property type="entry name" value="DsrE"/>
    <property type="match status" value="1"/>
</dbReference>
<dbReference type="PANTHER" id="PTHR37691">
    <property type="entry name" value="BLR3518 PROTEIN"/>
    <property type="match status" value="1"/>
</dbReference>